<evidence type="ECO:0000313" key="3">
    <source>
        <dbReference type="Proteomes" id="UP000223596"/>
    </source>
</evidence>
<dbReference type="AlphaFoldDB" id="A0AB36TDU8"/>
<gene>
    <name evidence="2" type="ORF">M972_11112</name>
</gene>
<dbReference type="EMBL" id="PDBW01000001">
    <property type="protein sequence ID" value="PFH01380.1"/>
    <property type="molecule type" value="Genomic_DNA"/>
</dbReference>
<dbReference type="RefSeq" id="WP_003513117.1">
    <property type="nucleotide sequence ID" value="NZ_CP013828.1"/>
</dbReference>
<feature type="transmembrane region" description="Helical" evidence="1">
    <location>
        <begin position="12"/>
        <end position="31"/>
    </location>
</feature>
<feature type="transmembrane region" description="Helical" evidence="1">
    <location>
        <begin position="65"/>
        <end position="85"/>
    </location>
</feature>
<name>A0AB36TDU8_ACETH</name>
<keyword evidence="1" id="KW-1133">Transmembrane helix</keyword>
<sequence length="126" mass="14552">MELTTPALLFPAISLLMLAYTNRFVVLAQLIRELYAKYKENPDEVTKGQLYNLKRRIVIIKNMQIFGALSFFFCVTCMFLIFFKVMFLADIVFGISLLLLLISLGLLVYELQISINALNIQLKDFE</sequence>
<keyword evidence="1" id="KW-0472">Membrane</keyword>
<keyword evidence="1" id="KW-0812">Transmembrane</keyword>
<protein>
    <submittedName>
        <fullName evidence="2">Uncharacterized protein DUF2721</fullName>
    </submittedName>
</protein>
<dbReference type="GeneID" id="35805021"/>
<evidence type="ECO:0000256" key="1">
    <source>
        <dbReference type="SAM" id="Phobius"/>
    </source>
</evidence>
<accession>A0AB36TDU8</accession>
<comment type="caution">
    <text evidence="2">The sequence shown here is derived from an EMBL/GenBank/DDBJ whole genome shotgun (WGS) entry which is preliminary data.</text>
</comment>
<dbReference type="Pfam" id="PF11026">
    <property type="entry name" value="DUF2721"/>
    <property type="match status" value="1"/>
</dbReference>
<reference evidence="2 3" key="1">
    <citation type="submission" date="2017-09" db="EMBL/GenBank/DDBJ databases">
        <title>Evaluation of Pacific Biosciences Sequencing Technology to Finishing C. thermocellum Genome Sequences.</title>
        <authorList>
            <person name="Brown S."/>
        </authorList>
    </citation>
    <scope>NUCLEOTIDE SEQUENCE [LARGE SCALE GENOMIC DNA]</scope>
    <source>
        <strain evidence="2 3">AD2</strain>
    </source>
</reference>
<evidence type="ECO:0000313" key="2">
    <source>
        <dbReference type="EMBL" id="PFH01380.1"/>
    </source>
</evidence>
<dbReference type="InterPro" id="IPR021279">
    <property type="entry name" value="DUF2721"/>
</dbReference>
<organism evidence="2 3">
    <name type="scientific">Acetivibrio thermocellus AD2</name>
    <dbReference type="NCBI Taxonomy" id="1138384"/>
    <lineage>
        <taxon>Bacteria</taxon>
        <taxon>Bacillati</taxon>
        <taxon>Bacillota</taxon>
        <taxon>Clostridia</taxon>
        <taxon>Eubacteriales</taxon>
        <taxon>Oscillospiraceae</taxon>
        <taxon>Acetivibrio</taxon>
    </lineage>
</organism>
<dbReference type="Proteomes" id="UP000223596">
    <property type="component" value="Unassembled WGS sequence"/>
</dbReference>
<proteinExistence type="predicted"/>
<feature type="transmembrane region" description="Helical" evidence="1">
    <location>
        <begin position="91"/>
        <end position="109"/>
    </location>
</feature>